<accession>A0A653ENU3</accession>
<evidence type="ECO:0000256" key="1">
    <source>
        <dbReference type="SAM" id="MobiDB-lite"/>
    </source>
</evidence>
<proteinExistence type="predicted"/>
<organism evidence="2">
    <name type="scientific">Mycobacterium riyadhense</name>
    <dbReference type="NCBI Taxonomy" id="486698"/>
    <lineage>
        <taxon>Bacteria</taxon>
        <taxon>Bacillati</taxon>
        <taxon>Actinomycetota</taxon>
        <taxon>Actinomycetes</taxon>
        <taxon>Mycobacteriales</taxon>
        <taxon>Mycobacteriaceae</taxon>
        <taxon>Mycobacterium</taxon>
    </lineage>
</organism>
<gene>
    <name evidence="2" type="ORF">BIN_B_02881</name>
</gene>
<protein>
    <submittedName>
        <fullName evidence="2">Uncharacterized protein</fullName>
    </submittedName>
</protein>
<dbReference type="EMBL" id="LR589090">
    <property type="protein sequence ID" value="VTO99088.1"/>
    <property type="molecule type" value="Genomic_DNA"/>
</dbReference>
<feature type="compositionally biased region" description="Low complexity" evidence="1">
    <location>
        <begin position="72"/>
        <end position="85"/>
    </location>
</feature>
<dbReference type="AlphaFoldDB" id="A0A653ENU3"/>
<feature type="region of interest" description="Disordered" evidence="1">
    <location>
        <begin position="62"/>
        <end position="131"/>
    </location>
</feature>
<sequence>MLTRAPNGRRTTVQVRGTASEYWDLTGGAKRASRRLRPGCLEKVAGPTGLVGASGTIARIGPSSAVAEQDPATDTSSTPAASTPWSEPPPPRSPRGPTTRSRPNPWPPKRAPLARRSRTTSGTPAVTPSGVRRWRGAHVAIAAEATGGTFDKRVPILKSAIWAPGRAGSAEPAVPFPGPSTHALPSTAPSYYCA</sequence>
<evidence type="ECO:0000313" key="2">
    <source>
        <dbReference type="EMBL" id="VTO99088.1"/>
    </source>
</evidence>
<reference evidence="2" key="1">
    <citation type="submission" date="2019-05" db="EMBL/GenBank/DDBJ databases">
        <authorList>
            <person name="Naeem R."/>
            <person name="Antony C."/>
            <person name="Guan Q."/>
        </authorList>
    </citation>
    <scope>NUCLEOTIDE SEQUENCE</scope>
    <source>
        <strain evidence="2">2</strain>
    </source>
</reference>
<name>A0A653ENU3_9MYCO</name>